<name>A0ABP0EUJ2_CLALP</name>
<dbReference type="EMBL" id="CAWYQH010000001">
    <property type="protein sequence ID" value="CAK8671015.1"/>
    <property type="molecule type" value="Genomic_DNA"/>
</dbReference>
<dbReference type="Proteomes" id="UP001642483">
    <property type="component" value="Unassembled WGS sequence"/>
</dbReference>
<gene>
    <name evidence="1" type="ORF">CVLEPA_LOCUS44</name>
</gene>
<sequence length="169" mass="19335">MRNTAARLTTSLFKGLVGKATERGLFYKSCLCQRAPFVQTYHARDLISQYFSDQARYLWKAFKDSTNFALRTCSWCNFVCDDVITSKQHPTYLFARFFEMSQLLNLGFITMVQAASVEARALPFDIDVAPAQQHRERNNEVNKGTNSSTIVAIVRSVAMTTPTRDRTRR</sequence>
<evidence type="ECO:0000313" key="1">
    <source>
        <dbReference type="EMBL" id="CAK8671015.1"/>
    </source>
</evidence>
<organism evidence="1 2">
    <name type="scientific">Clavelina lepadiformis</name>
    <name type="common">Light-bulb sea squirt</name>
    <name type="synonym">Ascidia lepadiformis</name>
    <dbReference type="NCBI Taxonomy" id="159417"/>
    <lineage>
        <taxon>Eukaryota</taxon>
        <taxon>Metazoa</taxon>
        <taxon>Chordata</taxon>
        <taxon>Tunicata</taxon>
        <taxon>Ascidiacea</taxon>
        <taxon>Aplousobranchia</taxon>
        <taxon>Clavelinidae</taxon>
        <taxon>Clavelina</taxon>
    </lineage>
</organism>
<accession>A0ABP0EUJ2</accession>
<keyword evidence="2" id="KW-1185">Reference proteome</keyword>
<protein>
    <submittedName>
        <fullName evidence="1">Uncharacterized protein</fullName>
    </submittedName>
</protein>
<evidence type="ECO:0000313" key="2">
    <source>
        <dbReference type="Proteomes" id="UP001642483"/>
    </source>
</evidence>
<proteinExistence type="predicted"/>
<comment type="caution">
    <text evidence="1">The sequence shown here is derived from an EMBL/GenBank/DDBJ whole genome shotgun (WGS) entry which is preliminary data.</text>
</comment>
<reference evidence="1 2" key="1">
    <citation type="submission" date="2024-02" db="EMBL/GenBank/DDBJ databases">
        <authorList>
            <person name="Daric V."/>
            <person name="Darras S."/>
        </authorList>
    </citation>
    <scope>NUCLEOTIDE SEQUENCE [LARGE SCALE GENOMIC DNA]</scope>
</reference>